<evidence type="ECO:0000256" key="9">
    <source>
        <dbReference type="PROSITE-ProRule" id="PRU00282"/>
    </source>
</evidence>
<dbReference type="Gene3D" id="1.50.40.10">
    <property type="entry name" value="Mitochondrial carrier domain"/>
    <property type="match status" value="2"/>
</dbReference>
<dbReference type="InterPro" id="IPR050567">
    <property type="entry name" value="Mitochondrial_Carrier"/>
</dbReference>
<evidence type="ECO:0000256" key="11">
    <source>
        <dbReference type="SAM" id="Phobius"/>
    </source>
</evidence>
<dbReference type="PROSITE" id="PS50920">
    <property type="entry name" value="SOLCAR"/>
    <property type="match status" value="2"/>
</dbReference>
<feature type="transmembrane region" description="Helical" evidence="11">
    <location>
        <begin position="54"/>
        <end position="78"/>
    </location>
</feature>
<keyword evidence="7" id="KW-0496">Mitochondrion</keyword>
<feature type="repeat" description="Solcar" evidence="9">
    <location>
        <begin position="90"/>
        <end position="171"/>
    </location>
</feature>
<comment type="subcellular location">
    <subcellularLocation>
        <location evidence="1">Mitochondrion membrane</location>
        <topology evidence="1">Multi-pass membrane protein</topology>
    </subcellularLocation>
</comment>
<feature type="transmembrane region" description="Helical" evidence="11">
    <location>
        <begin position="12"/>
        <end position="33"/>
    </location>
</feature>
<dbReference type="InterPro" id="IPR023395">
    <property type="entry name" value="MCP_dom_sf"/>
</dbReference>
<keyword evidence="5" id="KW-0677">Repeat</keyword>
<dbReference type="GO" id="GO:0022857">
    <property type="term" value="F:transmembrane transporter activity"/>
    <property type="evidence" value="ECO:0007669"/>
    <property type="project" value="TreeGrafter"/>
</dbReference>
<dbReference type="Pfam" id="PF00153">
    <property type="entry name" value="Mito_carr"/>
    <property type="match status" value="3"/>
</dbReference>
<evidence type="ECO:0000256" key="6">
    <source>
        <dbReference type="ARBA" id="ARBA00022989"/>
    </source>
</evidence>
<proteinExistence type="inferred from homology"/>
<name>A0A7S3K4E4_9STRA</name>
<dbReference type="GO" id="GO:0031966">
    <property type="term" value="C:mitochondrial membrane"/>
    <property type="evidence" value="ECO:0007669"/>
    <property type="project" value="UniProtKB-SubCell"/>
</dbReference>
<evidence type="ECO:0008006" key="13">
    <source>
        <dbReference type="Google" id="ProtNLM"/>
    </source>
</evidence>
<evidence type="ECO:0000256" key="2">
    <source>
        <dbReference type="ARBA" id="ARBA00006375"/>
    </source>
</evidence>
<evidence type="ECO:0000256" key="7">
    <source>
        <dbReference type="ARBA" id="ARBA00023128"/>
    </source>
</evidence>
<comment type="similarity">
    <text evidence="2 10">Belongs to the mitochondrial carrier (TC 2.A.29) family.</text>
</comment>
<evidence type="ECO:0000256" key="8">
    <source>
        <dbReference type="ARBA" id="ARBA00023136"/>
    </source>
</evidence>
<reference evidence="12" key="1">
    <citation type="submission" date="2021-01" db="EMBL/GenBank/DDBJ databases">
        <authorList>
            <person name="Corre E."/>
            <person name="Pelletier E."/>
            <person name="Niang G."/>
            <person name="Scheremetjew M."/>
            <person name="Finn R."/>
            <person name="Kale V."/>
            <person name="Holt S."/>
            <person name="Cochrane G."/>
            <person name="Meng A."/>
            <person name="Brown T."/>
            <person name="Cohen L."/>
        </authorList>
    </citation>
    <scope>NUCLEOTIDE SEQUENCE</scope>
    <source>
        <strain evidence="12">CCMP1510</strain>
    </source>
</reference>
<keyword evidence="3 10" id="KW-0813">Transport</keyword>
<organism evidence="12">
    <name type="scientific">Aureoumbra lagunensis</name>
    <dbReference type="NCBI Taxonomy" id="44058"/>
    <lineage>
        <taxon>Eukaryota</taxon>
        <taxon>Sar</taxon>
        <taxon>Stramenopiles</taxon>
        <taxon>Ochrophyta</taxon>
        <taxon>Pelagophyceae</taxon>
        <taxon>Pelagomonadales</taxon>
        <taxon>Aureoumbra</taxon>
    </lineage>
</organism>
<dbReference type="SUPFAM" id="SSF103506">
    <property type="entry name" value="Mitochondrial carrier"/>
    <property type="match status" value="1"/>
</dbReference>
<keyword evidence="6 11" id="KW-1133">Transmembrane helix</keyword>
<evidence type="ECO:0000256" key="3">
    <source>
        <dbReference type="ARBA" id="ARBA00022448"/>
    </source>
</evidence>
<evidence type="ECO:0000256" key="10">
    <source>
        <dbReference type="RuleBase" id="RU000488"/>
    </source>
</evidence>
<feature type="transmembrane region" description="Helical" evidence="11">
    <location>
        <begin position="98"/>
        <end position="120"/>
    </location>
</feature>
<dbReference type="PANTHER" id="PTHR45624">
    <property type="entry name" value="MITOCHONDRIAL BASIC AMINO ACIDS TRANSPORTER-RELATED"/>
    <property type="match status" value="1"/>
</dbReference>
<evidence type="ECO:0000256" key="1">
    <source>
        <dbReference type="ARBA" id="ARBA00004225"/>
    </source>
</evidence>
<feature type="transmembrane region" description="Helical" evidence="11">
    <location>
        <begin position="140"/>
        <end position="165"/>
    </location>
</feature>
<feature type="repeat" description="Solcar" evidence="9">
    <location>
        <begin position="186"/>
        <end position="265"/>
    </location>
</feature>
<accession>A0A7S3K4E4</accession>
<protein>
    <recommendedName>
        <fullName evidence="13">Mitochondrial carrier protein</fullName>
    </recommendedName>
</protein>
<dbReference type="InterPro" id="IPR018108">
    <property type="entry name" value="MCP_transmembrane"/>
</dbReference>
<sequence>MDGDSTTSKYEAPLWTSVVSGTAGGVAGVLIGYPFESVKVRLQTGEKSKLFKSLFKGVAAPLTAVTPQWSLMYCSYFYSQSLLEKLDIKDNVTRGFLSGAFCGLVVATITAPSDAIKIVAQNERVSARTAMQRLFKRGGLSAVTHGLFATSLHLGISQAIFFATYEYFLWKLTEYNSKNSATIDWRPAIAGGLSGIMEWTCCMATDTIKTRLQAGPVGIPYTQVVRTALTDSGFRGLYRGYLPVMLRAVPVNASAYFIIELTNRALLQMTSNKKAQVETM</sequence>
<evidence type="ECO:0000256" key="4">
    <source>
        <dbReference type="ARBA" id="ARBA00022692"/>
    </source>
</evidence>
<dbReference type="EMBL" id="HBIJ01020476">
    <property type="protein sequence ID" value="CAE0372612.1"/>
    <property type="molecule type" value="Transcribed_RNA"/>
</dbReference>
<evidence type="ECO:0000256" key="5">
    <source>
        <dbReference type="ARBA" id="ARBA00022737"/>
    </source>
</evidence>
<dbReference type="AlphaFoldDB" id="A0A7S3K4E4"/>
<keyword evidence="4 9" id="KW-0812">Transmembrane</keyword>
<keyword evidence="8 9" id="KW-0472">Membrane</keyword>
<evidence type="ECO:0000313" key="12">
    <source>
        <dbReference type="EMBL" id="CAE0372612.1"/>
    </source>
</evidence>
<gene>
    <name evidence="12" type="ORF">ALAG00032_LOCUS13396</name>
</gene>